<dbReference type="SUPFAM" id="SSF46689">
    <property type="entry name" value="Homeodomain-like"/>
    <property type="match status" value="1"/>
</dbReference>
<evidence type="ECO:0000256" key="1">
    <source>
        <dbReference type="ARBA" id="ARBA00023015"/>
    </source>
</evidence>
<evidence type="ECO:0000259" key="4">
    <source>
        <dbReference type="PROSITE" id="PS01124"/>
    </source>
</evidence>
<dbReference type="AlphaFoldDB" id="K4IYQ5"/>
<feature type="domain" description="HTH araC/xylS-type" evidence="4">
    <location>
        <begin position="185"/>
        <end position="283"/>
    </location>
</feature>
<keyword evidence="1" id="KW-0805">Transcription regulation</keyword>
<dbReference type="Pfam" id="PF02311">
    <property type="entry name" value="AraC_binding"/>
    <property type="match status" value="1"/>
</dbReference>
<dbReference type="eggNOG" id="COG2207">
    <property type="taxonomic scope" value="Bacteria"/>
</dbReference>
<evidence type="ECO:0000313" key="5">
    <source>
        <dbReference type="EMBL" id="AFU70600.1"/>
    </source>
</evidence>
<dbReference type="InterPro" id="IPR018060">
    <property type="entry name" value="HTH_AraC"/>
</dbReference>
<evidence type="ECO:0000256" key="3">
    <source>
        <dbReference type="ARBA" id="ARBA00023163"/>
    </source>
</evidence>
<proteinExistence type="predicted"/>
<dbReference type="KEGG" id="ptq:P700755_004050"/>
<dbReference type="SMART" id="SM00342">
    <property type="entry name" value="HTH_ARAC"/>
    <property type="match status" value="1"/>
</dbReference>
<keyword evidence="2" id="KW-0238">DNA-binding</keyword>
<dbReference type="Gene3D" id="1.10.10.60">
    <property type="entry name" value="Homeodomain-like"/>
    <property type="match status" value="1"/>
</dbReference>
<gene>
    <name evidence="5" type="ordered locus">P700755_004050</name>
</gene>
<dbReference type="RefSeq" id="WP_015026128.1">
    <property type="nucleotide sequence ID" value="NC_018721.1"/>
</dbReference>
<evidence type="ECO:0000256" key="2">
    <source>
        <dbReference type="ARBA" id="ARBA00023125"/>
    </source>
</evidence>
<organism evidence="5 6">
    <name type="scientific">Psychroflexus torquis (strain ATCC 700755 / CIP 106069 / ACAM 623)</name>
    <dbReference type="NCBI Taxonomy" id="313595"/>
    <lineage>
        <taxon>Bacteria</taxon>
        <taxon>Pseudomonadati</taxon>
        <taxon>Bacteroidota</taxon>
        <taxon>Flavobacteriia</taxon>
        <taxon>Flavobacteriales</taxon>
        <taxon>Flavobacteriaceae</taxon>
        <taxon>Psychroflexus</taxon>
    </lineage>
</organism>
<dbReference type="InterPro" id="IPR003313">
    <property type="entry name" value="AraC-bd"/>
</dbReference>
<dbReference type="Pfam" id="PF12833">
    <property type="entry name" value="HTH_18"/>
    <property type="match status" value="1"/>
</dbReference>
<sequence length="285" mass="34153">MSTFHFEKEKYGFELLMDLHKFETNPNVFFENSPHTTDFFEIFIFEKAKGYIELNGDRLNIEENSIFFISPYQKKSCEIDLSDIKGFHLVFQNDFLSDFFDDKLFVYRLQYFYNSKYPQYLQLPRREYDKIQFILNEIISEINDFQNDSIHIIRSLLYFYLSKINRLFSKHYNLSPETQGSSTAYRFKEKLELHIRKFHSVAAYCEILNTSRQQLNSVTKAYFGCTSKEIIHFRLLQEIKMELSYSNKTISEIANALNFSEANNLTRFFNRLEGITPSMYRKLPK</sequence>
<protein>
    <submittedName>
        <fullName evidence="5">Transcriptional regulator, AraC family</fullName>
    </submittedName>
</protein>
<dbReference type="SUPFAM" id="SSF51215">
    <property type="entry name" value="Regulatory protein AraC"/>
    <property type="match status" value="1"/>
</dbReference>
<accession>K4IYQ5</accession>
<dbReference type="InterPro" id="IPR009057">
    <property type="entry name" value="Homeodomain-like_sf"/>
</dbReference>
<name>K4IYQ5_PSYTT</name>
<keyword evidence="6" id="KW-1185">Reference proteome</keyword>
<dbReference type="GO" id="GO:0003700">
    <property type="term" value="F:DNA-binding transcription factor activity"/>
    <property type="evidence" value="ECO:0007669"/>
    <property type="project" value="InterPro"/>
</dbReference>
<dbReference type="PANTHER" id="PTHR43280:SF32">
    <property type="entry name" value="TRANSCRIPTIONAL REGULATORY PROTEIN"/>
    <property type="match status" value="1"/>
</dbReference>
<dbReference type="PANTHER" id="PTHR43280">
    <property type="entry name" value="ARAC-FAMILY TRANSCRIPTIONAL REGULATOR"/>
    <property type="match status" value="1"/>
</dbReference>
<dbReference type="Proteomes" id="UP000008514">
    <property type="component" value="Chromosome"/>
</dbReference>
<evidence type="ECO:0000313" key="6">
    <source>
        <dbReference type="Proteomes" id="UP000008514"/>
    </source>
</evidence>
<dbReference type="HOGENOM" id="CLU_000445_88_2_10"/>
<dbReference type="PROSITE" id="PS01124">
    <property type="entry name" value="HTH_ARAC_FAMILY_2"/>
    <property type="match status" value="1"/>
</dbReference>
<dbReference type="STRING" id="313595.P700755_004050"/>
<reference evidence="5" key="2">
    <citation type="submission" date="2012-09" db="EMBL/GenBank/DDBJ databases">
        <title>The complete sequence of Psychroflexus torquis an extreme psychrophile from sea-ice that is stimulated by light.</title>
        <authorList>
            <person name="Feng S."/>
            <person name="Powell S.M."/>
            <person name="Bowman J.P."/>
        </authorList>
    </citation>
    <scope>NUCLEOTIDE SEQUENCE [LARGE SCALE GENOMIC DNA]</scope>
    <source>
        <strain evidence="5">ATCC 700755</strain>
    </source>
</reference>
<dbReference type="EMBL" id="CP003879">
    <property type="protein sequence ID" value="AFU70600.1"/>
    <property type="molecule type" value="Genomic_DNA"/>
</dbReference>
<dbReference type="GO" id="GO:0043565">
    <property type="term" value="F:sequence-specific DNA binding"/>
    <property type="evidence" value="ECO:0007669"/>
    <property type="project" value="InterPro"/>
</dbReference>
<reference evidence="5" key="1">
    <citation type="submission" date="2006-03" db="EMBL/GenBank/DDBJ databases">
        <authorList>
            <person name="Bowman J."/>
            <person name="Ferriera S."/>
            <person name="Johnson J."/>
            <person name="Kravitz S."/>
            <person name="Halpern A."/>
            <person name="Remington K."/>
            <person name="Beeson K."/>
            <person name="Tran B."/>
            <person name="Rogers Y.-H."/>
            <person name="Friedman R."/>
            <person name="Venter J.C."/>
        </authorList>
    </citation>
    <scope>NUCLEOTIDE SEQUENCE [LARGE SCALE GENOMIC DNA]</scope>
    <source>
        <strain evidence="5">ATCC 700755</strain>
    </source>
</reference>
<keyword evidence="3" id="KW-0804">Transcription</keyword>
<dbReference type="InterPro" id="IPR037923">
    <property type="entry name" value="HTH-like"/>
</dbReference>